<evidence type="ECO:0000313" key="7">
    <source>
        <dbReference type="EMBL" id="CAD8500518.1"/>
    </source>
</evidence>
<protein>
    <recommendedName>
        <fullName evidence="8">Formate/nitrite transporter</fullName>
    </recommendedName>
</protein>
<evidence type="ECO:0000256" key="5">
    <source>
        <dbReference type="ARBA" id="ARBA00049660"/>
    </source>
</evidence>
<dbReference type="GO" id="GO:0005886">
    <property type="term" value="C:plasma membrane"/>
    <property type="evidence" value="ECO:0007669"/>
    <property type="project" value="TreeGrafter"/>
</dbReference>
<keyword evidence="3 6" id="KW-1133">Transmembrane helix</keyword>
<comment type="similarity">
    <text evidence="5">Belongs to the FNT transporter (TC 1.A.16) family.</text>
</comment>
<accession>A0A7S0HTT5</accession>
<evidence type="ECO:0000256" key="3">
    <source>
        <dbReference type="ARBA" id="ARBA00022989"/>
    </source>
</evidence>
<evidence type="ECO:0008006" key="8">
    <source>
        <dbReference type="Google" id="ProtNLM"/>
    </source>
</evidence>
<evidence type="ECO:0000256" key="2">
    <source>
        <dbReference type="ARBA" id="ARBA00022692"/>
    </source>
</evidence>
<dbReference type="AlphaFoldDB" id="A0A7S0HTT5"/>
<keyword evidence="2 6" id="KW-0812">Transmembrane</keyword>
<comment type="subcellular location">
    <subcellularLocation>
        <location evidence="1">Membrane</location>
        <topology evidence="1">Multi-pass membrane protein</topology>
    </subcellularLocation>
</comment>
<evidence type="ECO:0000256" key="1">
    <source>
        <dbReference type="ARBA" id="ARBA00004141"/>
    </source>
</evidence>
<feature type="transmembrane region" description="Helical" evidence="6">
    <location>
        <begin position="154"/>
        <end position="177"/>
    </location>
</feature>
<dbReference type="PANTHER" id="PTHR30520:SF6">
    <property type="entry name" value="FORMATE_NITRATE FAMILY TRANSPORTER (EUROFUNG)"/>
    <property type="match status" value="1"/>
</dbReference>
<dbReference type="Gene3D" id="1.20.1080.10">
    <property type="entry name" value="Glycerol uptake facilitator protein"/>
    <property type="match status" value="1"/>
</dbReference>
<reference evidence="7" key="1">
    <citation type="submission" date="2021-01" db="EMBL/GenBank/DDBJ databases">
        <authorList>
            <person name="Corre E."/>
            <person name="Pelletier E."/>
            <person name="Niang G."/>
            <person name="Scheremetjew M."/>
            <person name="Finn R."/>
            <person name="Kale V."/>
            <person name="Holt S."/>
            <person name="Cochrane G."/>
            <person name="Meng A."/>
            <person name="Brown T."/>
            <person name="Cohen L."/>
        </authorList>
    </citation>
    <scope>NUCLEOTIDE SEQUENCE</scope>
    <source>
        <strain evidence="7">CCMP1374</strain>
    </source>
</reference>
<dbReference type="InterPro" id="IPR024002">
    <property type="entry name" value="For/NO2_transpt_CS"/>
</dbReference>
<organism evidence="7">
    <name type="scientific">Phaeocystis antarctica</name>
    <dbReference type="NCBI Taxonomy" id="33657"/>
    <lineage>
        <taxon>Eukaryota</taxon>
        <taxon>Haptista</taxon>
        <taxon>Haptophyta</taxon>
        <taxon>Prymnesiophyceae</taxon>
        <taxon>Phaeocystales</taxon>
        <taxon>Phaeocystaceae</taxon>
        <taxon>Phaeocystis</taxon>
    </lineage>
</organism>
<feature type="transmembrane region" description="Helical" evidence="6">
    <location>
        <begin position="95"/>
        <end position="116"/>
    </location>
</feature>
<dbReference type="GO" id="GO:0015499">
    <property type="term" value="F:formate transmembrane transporter activity"/>
    <property type="evidence" value="ECO:0007669"/>
    <property type="project" value="TreeGrafter"/>
</dbReference>
<evidence type="ECO:0000256" key="4">
    <source>
        <dbReference type="ARBA" id="ARBA00023136"/>
    </source>
</evidence>
<dbReference type="PANTHER" id="PTHR30520">
    <property type="entry name" value="FORMATE TRANSPORTER-RELATED"/>
    <property type="match status" value="1"/>
</dbReference>
<gene>
    <name evidence="7" type="ORF">PANT1444_LOCUS15805</name>
</gene>
<dbReference type="PROSITE" id="PS01006">
    <property type="entry name" value="FORMATE_NITRITE_TP_2"/>
    <property type="match status" value="1"/>
</dbReference>
<dbReference type="EMBL" id="HBEP01027821">
    <property type="protein sequence ID" value="CAD8500518.1"/>
    <property type="molecule type" value="Transcribed_RNA"/>
</dbReference>
<dbReference type="InterPro" id="IPR023271">
    <property type="entry name" value="Aquaporin-like"/>
</dbReference>
<feature type="transmembrane region" description="Helical" evidence="6">
    <location>
        <begin position="264"/>
        <end position="287"/>
    </location>
</feature>
<evidence type="ECO:0000256" key="6">
    <source>
        <dbReference type="SAM" id="Phobius"/>
    </source>
</evidence>
<name>A0A7S0HTT5_9EUKA</name>
<feature type="transmembrane region" description="Helical" evidence="6">
    <location>
        <begin position="67"/>
        <end position="88"/>
    </location>
</feature>
<keyword evidence="4 6" id="KW-0472">Membrane</keyword>
<feature type="transmembrane region" description="Helical" evidence="6">
    <location>
        <begin position="189"/>
        <end position="206"/>
    </location>
</feature>
<proteinExistence type="inferred from homology"/>
<dbReference type="Pfam" id="PF01226">
    <property type="entry name" value="Form_Nir_trans"/>
    <property type="match status" value="1"/>
</dbReference>
<dbReference type="InterPro" id="IPR000292">
    <property type="entry name" value="For/NO2_transpt"/>
</dbReference>
<sequence>MVRFVLCLLASASATTVLPRSQPKTPLLALRGGAYPPPKAGYHALAAKGAGACKQTVMPNLLSGALAGGYVAFGGILSLTVASALGDVSPGVQKLVFGLLFPIALLNIVATGSQLFTGNTASVTAALLEGLIEPADLVRNWVVTYAGNLIGSLLFVWAFQYTGLLTGTTAAMAAKVATGKCKGAMGPTIMKGILANWLVCLAAFMATIETDLAGKILGMWPCISGFVMMGFEHSIANLFLLPLGVAAGAEVSVMDMVVRNIVPVTIGNILAGAVIFAGSYSYLYGALGGHTKD</sequence>